<evidence type="ECO:0000256" key="7">
    <source>
        <dbReference type="SAM" id="MobiDB-lite"/>
    </source>
</evidence>
<keyword evidence="5 8" id="KW-1133">Transmembrane helix</keyword>
<dbReference type="PROSITE" id="PS50850">
    <property type="entry name" value="MFS"/>
    <property type="match status" value="1"/>
</dbReference>
<feature type="transmembrane region" description="Helical" evidence="8">
    <location>
        <begin position="260"/>
        <end position="281"/>
    </location>
</feature>
<evidence type="ECO:0000259" key="9">
    <source>
        <dbReference type="PROSITE" id="PS50850"/>
    </source>
</evidence>
<feature type="transmembrane region" description="Helical" evidence="8">
    <location>
        <begin position="316"/>
        <end position="338"/>
    </location>
</feature>
<feature type="transmembrane region" description="Helical" evidence="8">
    <location>
        <begin position="290"/>
        <end position="310"/>
    </location>
</feature>
<accession>A0A1I7L7T2</accession>
<evidence type="ECO:0000256" key="4">
    <source>
        <dbReference type="ARBA" id="ARBA00022692"/>
    </source>
</evidence>
<dbReference type="SUPFAM" id="SSF103473">
    <property type="entry name" value="MFS general substrate transporter"/>
    <property type="match status" value="1"/>
</dbReference>
<evidence type="ECO:0000313" key="11">
    <source>
        <dbReference type="Proteomes" id="UP000183508"/>
    </source>
</evidence>
<evidence type="ECO:0000256" key="6">
    <source>
        <dbReference type="ARBA" id="ARBA00023136"/>
    </source>
</evidence>
<dbReference type="Proteomes" id="UP000183508">
    <property type="component" value="Unassembled WGS sequence"/>
</dbReference>
<feature type="transmembrane region" description="Helical" evidence="8">
    <location>
        <begin position="7"/>
        <end position="31"/>
    </location>
</feature>
<evidence type="ECO:0000256" key="3">
    <source>
        <dbReference type="ARBA" id="ARBA00022475"/>
    </source>
</evidence>
<reference evidence="11" key="1">
    <citation type="submission" date="2016-10" db="EMBL/GenBank/DDBJ databases">
        <authorList>
            <person name="Varghese N."/>
        </authorList>
    </citation>
    <scope>NUCLEOTIDE SEQUENCE [LARGE SCALE GENOMIC DNA]</scope>
    <source>
        <strain evidence="11">DSM 17980</strain>
    </source>
</reference>
<dbReference type="PROSITE" id="PS00216">
    <property type="entry name" value="SUGAR_TRANSPORT_1"/>
    <property type="match status" value="1"/>
</dbReference>
<feature type="transmembrane region" description="Helical" evidence="8">
    <location>
        <begin position="345"/>
        <end position="366"/>
    </location>
</feature>
<feature type="transmembrane region" description="Helical" evidence="8">
    <location>
        <begin position="75"/>
        <end position="98"/>
    </location>
</feature>
<feature type="region of interest" description="Disordered" evidence="7">
    <location>
        <begin position="407"/>
        <end position="429"/>
    </location>
</feature>
<evidence type="ECO:0000313" key="10">
    <source>
        <dbReference type="EMBL" id="SFV05544.1"/>
    </source>
</evidence>
<feature type="compositionally biased region" description="Low complexity" evidence="7">
    <location>
        <begin position="414"/>
        <end position="429"/>
    </location>
</feature>
<dbReference type="InterPro" id="IPR036259">
    <property type="entry name" value="MFS_trans_sf"/>
</dbReference>
<dbReference type="InterPro" id="IPR011701">
    <property type="entry name" value="MFS"/>
</dbReference>
<keyword evidence="4 8" id="KW-0812">Transmembrane</keyword>
<dbReference type="PRINTS" id="PR01036">
    <property type="entry name" value="TCRTETB"/>
</dbReference>
<keyword evidence="2" id="KW-0813">Transport</keyword>
<keyword evidence="11" id="KW-1185">Reference proteome</keyword>
<comment type="subcellular location">
    <subcellularLocation>
        <location evidence="1">Cell membrane</location>
        <topology evidence="1">Multi-pass membrane protein</topology>
    </subcellularLocation>
</comment>
<feature type="transmembrane region" description="Helical" evidence="8">
    <location>
        <begin position="378"/>
        <end position="399"/>
    </location>
</feature>
<protein>
    <submittedName>
        <fullName evidence="10">MFS transporter, ACDE family, multidrug resistance protein</fullName>
    </submittedName>
</protein>
<feature type="transmembrane region" description="Helical" evidence="8">
    <location>
        <begin position="222"/>
        <end position="244"/>
    </location>
</feature>
<feature type="transmembrane region" description="Helical" evidence="8">
    <location>
        <begin position="162"/>
        <end position="185"/>
    </location>
</feature>
<feature type="domain" description="Major facilitator superfamily (MFS) profile" evidence="9">
    <location>
        <begin position="9"/>
        <end position="403"/>
    </location>
</feature>
<feature type="transmembrane region" description="Helical" evidence="8">
    <location>
        <begin position="43"/>
        <end position="63"/>
    </location>
</feature>
<dbReference type="OrthoDB" id="2986280at2"/>
<dbReference type="EMBL" id="FPBV01000027">
    <property type="protein sequence ID" value="SFV05544.1"/>
    <property type="molecule type" value="Genomic_DNA"/>
</dbReference>
<organism evidence="10 11">
    <name type="scientific">Alicyclobacillus macrosporangiidus</name>
    <dbReference type="NCBI Taxonomy" id="392015"/>
    <lineage>
        <taxon>Bacteria</taxon>
        <taxon>Bacillati</taxon>
        <taxon>Bacillota</taxon>
        <taxon>Bacilli</taxon>
        <taxon>Bacillales</taxon>
        <taxon>Alicyclobacillaceae</taxon>
        <taxon>Alicyclobacillus</taxon>
    </lineage>
</organism>
<gene>
    <name evidence="10" type="ORF">SAMN05421543_1277</name>
</gene>
<dbReference type="STRING" id="392015.SAMN05421543_1277"/>
<evidence type="ECO:0000256" key="8">
    <source>
        <dbReference type="SAM" id="Phobius"/>
    </source>
</evidence>
<dbReference type="PANTHER" id="PTHR43124:SF3">
    <property type="entry name" value="CHLORAMPHENICOL EFFLUX PUMP RV0191"/>
    <property type="match status" value="1"/>
</dbReference>
<dbReference type="GO" id="GO:0005886">
    <property type="term" value="C:plasma membrane"/>
    <property type="evidence" value="ECO:0007669"/>
    <property type="project" value="UniProtKB-SubCell"/>
</dbReference>
<evidence type="ECO:0000256" key="1">
    <source>
        <dbReference type="ARBA" id="ARBA00004651"/>
    </source>
</evidence>
<dbReference type="AlphaFoldDB" id="A0A1I7L7T2"/>
<keyword evidence="3" id="KW-1003">Cell membrane</keyword>
<dbReference type="PANTHER" id="PTHR43124">
    <property type="entry name" value="PURINE EFFLUX PUMP PBUE"/>
    <property type="match status" value="1"/>
</dbReference>
<name>A0A1I7L7T2_9BACL</name>
<dbReference type="InterPro" id="IPR005829">
    <property type="entry name" value="Sugar_transporter_CS"/>
</dbReference>
<keyword evidence="6 8" id="KW-0472">Membrane</keyword>
<dbReference type="Pfam" id="PF07690">
    <property type="entry name" value="MFS_1"/>
    <property type="match status" value="1"/>
</dbReference>
<sequence>MRHTSRWISAILLSLVPWLMVLGNSVLIPGLPEMANRMQVTRLQVSLLITLFSLPAGVIIPFAGMLSDRFGRKAVIIPSLLVFGAGGLVAGLACGFLPRPYPFVLAGRVIQGLGAAGTAPIAMALVGDLFQGAERARVLGIHEAGNAFGKVVSPVVGAAVGLLAWFAAFFVFPVLCLPLAAAIWWRVPSRGGEPDARRTESGAEERSYFGNLLQVFPREGRWLSIACACGATALFTLFGMLFYLSDLLEKQYGLDGLKKGFILAIPLGVLTLTSVAAGIAIRRRRRRMKWMLVGGLCGMAASLMACGWLAPRAGTLVALLSLSALGTGCVLPSLNMLITSAVSSALRGVVTSFYGSVRFLGVAAGPPAITSLMNLPRLWMFSAVAALCILCAGLAVWLIRPEETSPGGGADNPRLLSRRGSSLRPTANA</sequence>
<evidence type="ECO:0000256" key="5">
    <source>
        <dbReference type="ARBA" id="ARBA00022989"/>
    </source>
</evidence>
<dbReference type="RefSeq" id="WP_074956025.1">
    <property type="nucleotide sequence ID" value="NZ_FPBV01000027.1"/>
</dbReference>
<dbReference type="GO" id="GO:0022857">
    <property type="term" value="F:transmembrane transporter activity"/>
    <property type="evidence" value="ECO:0007669"/>
    <property type="project" value="InterPro"/>
</dbReference>
<dbReference type="CDD" id="cd17474">
    <property type="entry name" value="MFS_YfmO_like"/>
    <property type="match status" value="1"/>
</dbReference>
<dbReference type="InterPro" id="IPR020846">
    <property type="entry name" value="MFS_dom"/>
</dbReference>
<dbReference type="Gene3D" id="1.20.1250.20">
    <property type="entry name" value="MFS general substrate transporter like domains"/>
    <property type="match status" value="1"/>
</dbReference>
<dbReference type="InterPro" id="IPR050189">
    <property type="entry name" value="MFS_Efflux_Transporters"/>
</dbReference>
<proteinExistence type="predicted"/>
<evidence type="ECO:0000256" key="2">
    <source>
        <dbReference type="ARBA" id="ARBA00022448"/>
    </source>
</evidence>